<evidence type="ECO:0000313" key="1">
    <source>
        <dbReference type="EMBL" id="SPF30864.1"/>
    </source>
</evidence>
<organism evidence="1 2">
    <name type="scientific">Pontivivens insulae</name>
    <dbReference type="NCBI Taxonomy" id="1639689"/>
    <lineage>
        <taxon>Bacteria</taxon>
        <taxon>Pseudomonadati</taxon>
        <taxon>Pseudomonadota</taxon>
        <taxon>Alphaproteobacteria</taxon>
        <taxon>Rhodobacterales</taxon>
        <taxon>Paracoccaceae</taxon>
        <taxon>Pontivivens</taxon>
    </lineage>
</organism>
<dbReference type="EMBL" id="OMKW01000004">
    <property type="protein sequence ID" value="SPF30864.1"/>
    <property type="molecule type" value="Genomic_DNA"/>
</dbReference>
<dbReference type="InterPro" id="IPR029063">
    <property type="entry name" value="SAM-dependent_MTases_sf"/>
</dbReference>
<name>A0A2R8AF45_9RHOB</name>
<evidence type="ECO:0000313" key="2">
    <source>
        <dbReference type="Proteomes" id="UP000244932"/>
    </source>
</evidence>
<evidence type="ECO:0008006" key="3">
    <source>
        <dbReference type="Google" id="ProtNLM"/>
    </source>
</evidence>
<keyword evidence="2" id="KW-1185">Reference proteome</keyword>
<protein>
    <recommendedName>
        <fullName evidence="3">Trans-aconitate 2-methyltransferase</fullName>
    </recommendedName>
</protein>
<sequence length="257" mass="27489">MSFSADWLSLREPADHAARDAGLVRKLAEWGAGRSLRITDLGSGTGSTFRALAEAVPGRWTMVEIDRGLLTRLWAAHGDDPRVAEGLPLDLATQLDEVWKTDPDLVSGSALIDLASAQWLDALADGLPDRTALYMALSYDGKETWRPAPPHEERALAAFHAHQAGDKGFGAALGPDATTYLAERLAARGWNVSIARSDWRLAPEDGPLIRELAAGSIQAVEETGALPAQALSDWAEGRLAASHVEIGHLDLLALPPV</sequence>
<dbReference type="RefSeq" id="WP_108783557.1">
    <property type="nucleotide sequence ID" value="NZ_OMKW01000004.1"/>
</dbReference>
<dbReference type="Proteomes" id="UP000244932">
    <property type="component" value="Unassembled WGS sequence"/>
</dbReference>
<reference evidence="1 2" key="1">
    <citation type="submission" date="2018-03" db="EMBL/GenBank/DDBJ databases">
        <authorList>
            <person name="Keele B.F."/>
        </authorList>
    </citation>
    <scope>NUCLEOTIDE SEQUENCE [LARGE SCALE GENOMIC DNA]</scope>
    <source>
        <strain evidence="1 2">CeCT 8812</strain>
    </source>
</reference>
<accession>A0A2R8AF45</accession>
<dbReference type="SUPFAM" id="SSF53335">
    <property type="entry name" value="S-adenosyl-L-methionine-dependent methyltransferases"/>
    <property type="match status" value="1"/>
</dbReference>
<dbReference type="OrthoDB" id="7273451at2"/>
<proteinExistence type="predicted"/>
<dbReference type="AlphaFoldDB" id="A0A2R8AF45"/>
<dbReference type="Gene3D" id="3.40.50.150">
    <property type="entry name" value="Vaccinia Virus protein VP39"/>
    <property type="match status" value="1"/>
</dbReference>
<gene>
    <name evidence="1" type="ORF">POI8812_03208</name>
</gene>